<dbReference type="GO" id="GO:0005829">
    <property type="term" value="C:cytosol"/>
    <property type="evidence" value="ECO:0007669"/>
    <property type="project" value="TreeGrafter"/>
</dbReference>
<dbReference type="GO" id="GO:0003723">
    <property type="term" value="F:RNA binding"/>
    <property type="evidence" value="ECO:0007669"/>
    <property type="project" value="InterPro"/>
</dbReference>
<name>A0A061H9S7_9BASI</name>
<accession>A0A061H9S7</accession>
<evidence type="ECO:0000256" key="5">
    <source>
        <dbReference type="ARBA" id="ARBA00022917"/>
    </source>
</evidence>
<comment type="catalytic activity">
    <reaction evidence="8">
        <text>tRNA(Tyr) + L-tyrosine + ATP = L-tyrosyl-tRNA(Tyr) + AMP + diphosphate + H(+)</text>
        <dbReference type="Rhea" id="RHEA:10220"/>
        <dbReference type="Rhea" id="RHEA-COMP:9706"/>
        <dbReference type="Rhea" id="RHEA-COMP:9707"/>
        <dbReference type="ChEBI" id="CHEBI:15378"/>
        <dbReference type="ChEBI" id="CHEBI:30616"/>
        <dbReference type="ChEBI" id="CHEBI:33019"/>
        <dbReference type="ChEBI" id="CHEBI:58315"/>
        <dbReference type="ChEBI" id="CHEBI:78442"/>
        <dbReference type="ChEBI" id="CHEBI:78536"/>
        <dbReference type="ChEBI" id="CHEBI:456215"/>
        <dbReference type="EC" id="6.1.1.1"/>
    </reaction>
</comment>
<gene>
    <name evidence="10" type="ORF">PFL1_03123</name>
</gene>
<feature type="region of interest" description="Disordered" evidence="9">
    <location>
        <begin position="17"/>
        <end position="37"/>
    </location>
</feature>
<keyword evidence="3" id="KW-0547">Nucleotide-binding</keyword>
<dbReference type="GO" id="GO:0005739">
    <property type="term" value="C:mitochondrion"/>
    <property type="evidence" value="ECO:0007669"/>
    <property type="project" value="TreeGrafter"/>
</dbReference>
<dbReference type="InterPro" id="IPR024088">
    <property type="entry name" value="Tyr-tRNA-ligase_bac-type"/>
</dbReference>
<keyword evidence="2" id="KW-0436">Ligase</keyword>
<dbReference type="RefSeq" id="XP_007878830.1">
    <property type="nucleotide sequence ID" value="XM_007880639.1"/>
</dbReference>
<keyword evidence="5" id="KW-0648">Protein biosynthesis</keyword>
<dbReference type="GO" id="GO:0006437">
    <property type="term" value="P:tyrosyl-tRNA aminoacylation"/>
    <property type="evidence" value="ECO:0007669"/>
    <property type="project" value="InterPro"/>
</dbReference>
<proteinExistence type="predicted"/>
<dbReference type="Gene3D" id="1.10.240.10">
    <property type="entry name" value="Tyrosyl-Transfer RNA Synthetase"/>
    <property type="match status" value="1"/>
</dbReference>
<reference evidence="10 11" key="1">
    <citation type="journal article" date="2013" name="Plant Cell">
        <title>The transition from a phytopathogenic smut ancestor to an anamorphic biocontrol agent deciphered by comparative whole-genome analysis.</title>
        <authorList>
            <person name="Lefebvre F."/>
            <person name="Joly D.L."/>
            <person name="Labbe C."/>
            <person name="Teichmann B."/>
            <person name="Linning R."/>
            <person name="Belzile F."/>
            <person name="Bakkeren G."/>
            <person name="Belanger R.R."/>
        </authorList>
    </citation>
    <scope>NUCLEOTIDE SEQUENCE [LARGE SCALE GENOMIC DNA]</scope>
    <source>
        <strain evidence="10 11">PF-1</strain>
    </source>
</reference>
<dbReference type="EC" id="6.1.1.1" evidence="1"/>
<evidence type="ECO:0000256" key="6">
    <source>
        <dbReference type="ARBA" id="ARBA00023146"/>
    </source>
</evidence>
<dbReference type="AlphaFoldDB" id="A0A061H9S7"/>
<dbReference type="OrthoDB" id="337870at2759"/>
<evidence type="ECO:0000256" key="2">
    <source>
        <dbReference type="ARBA" id="ARBA00022598"/>
    </source>
</evidence>
<evidence type="ECO:0000313" key="10">
    <source>
        <dbReference type="EMBL" id="EPQ29368.1"/>
    </source>
</evidence>
<dbReference type="GO" id="GO:0004831">
    <property type="term" value="F:tyrosine-tRNA ligase activity"/>
    <property type="evidence" value="ECO:0007669"/>
    <property type="project" value="UniProtKB-EC"/>
</dbReference>
<dbReference type="HOGENOM" id="CLU_024003_0_0_1"/>
<evidence type="ECO:0000256" key="8">
    <source>
        <dbReference type="ARBA" id="ARBA00048248"/>
    </source>
</evidence>
<sequence>MLRLSLASRRSPLRGSSLLRRHLSTTSSRPSSDQRPHLLDELTQRGLVQSITSRSLRAHLSAPSSEAQNALSVKRTVYSGVDPSARSLHVGNLLPLMALLHFARYGHRSLALIGGATGSIGDPSGRSTERSALDKAELDRNVASISNQLREFFGRAQEYIERRQDLVEPSSSSSARAATPTPMEAAAQSADGGIEAELAAERAFCASSTEGASAPFPPAPGNAAVDVPQAEDAALGDRLTTTPALDVRLVNNLSWFSGLGVLEFLGTVGRHARIQTMMSRDSVKSRLVPPRSAASEGEAAAETDEANGDALAVGLSFTEFSYQLLQAYDFSVLHSGAWNCSIQIGGSDQMGNIMAGVDLIRRLKAASPAAAQLAASSSSSSPTSAAKPHGGQEKYVDPAYGLTLPLLTTSSGAKFGKSAGNAIWLSPSLLSDFEFYQFFLRSRDDEVEKYLLALTLLPVGTVRQVMGEHAADRKRRGAQRKLAGEVTELVRGVEARKRAEMATRVMFETDLRDVDVDEVVEAFRGTQVLVELGSRDEWVGEDVTKLAAKVGLVKSRADAKRALSSGGLYLNNVALPSSSKSPSSGITTLDPADLLGPPSARQFAILRVGKTEHRVVVVPS</sequence>
<feature type="region of interest" description="Disordered" evidence="9">
    <location>
        <begin position="285"/>
        <end position="305"/>
    </location>
</feature>
<keyword evidence="4" id="KW-0067">ATP-binding</keyword>
<dbReference type="Pfam" id="PF00579">
    <property type="entry name" value="tRNA-synt_1b"/>
    <property type="match status" value="2"/>
</dbReference>
<dbReference type="PANTHER" id="PTHR11766">
    <property type="entry name" value="TYROSYL-TRNA SYNTHETASE"/>
    <property type="match status" value="1"/>
</dbReference>
<dbReference type="InterPro" id="IPR036986">
    <property type="entry name" value="S4_RNA-bd_sf"/>
</dbReference>
<dbReference type="KEGG" id="pfp:PFL1_03123"/>
<protein>
    <recommendedName>
        <fullName evidence="1">tyrosine--tRNA ligase</fullName>
        <ecNumber evidence="1">6.1.1.1</ecNumber>
    </recommendedName>
    <alternativeName>
        <fullName evidence="7">Tyrosyl-tRNA synthetase</fullName>
    </alternativeName>
</protein>
<dbReference type="CDD" id="cd00805">
    <property type="entry name" value="TyrRS_core"/>
    <property type="match status" value="1"/>
</dbReference>
<dbReference type="Gene3D" id="3.40.50.620">
    <property type="entry name" value="HUPs"/>
    <property type="match status" value="1"/>
</dbReference>
<dbReference type="NCBIfam" id="TIGR00234">
    <property type="entry name" value="tyrS"/>
    <property type="match status" value="1"/>
</dbReference>
<evidence type="ECO:0000256" key="3">
    <source>
        <dbReference type="ARBA" id="ARBA00022741"/>
    </source>
</evidence>
<evidence type="ECO:0000313" key="11">
    <source>
        <dbReference type="Proteomes" id="UP000053664"/>
    </source>
</evidence>
<evidence type="ECO:0000256" key="1">
    <source>
        <dbReference type="ARBA" id="ARBA00013160"/>
    </source>
</evidence>
<dbReference type="Gene3D" id="3.10.290.10">
    <property type="entry name" value="RNA-binding S4 domain"/>
    <property type="match status" value="1"/>
</dbReference>
<dbReference type="InterPro" id="IPR002305">
    <property type="entry name" value="aa-tRNA-synth_Ic"/>
</dbReference>
<evidence type="ECO:0000256" key="9">
    <source>
        <dbReference type="SAM" id="MobiDB-lite"/>
    </source>
</evidence>
<feature type="compositionally biased region" description="Low complexity" evidence="9">
    <location>
        <begin position="169"/>
        <end position="182"/>
    </location>
</feature>
<evidence type="ECO:0000256" key="7">
    <source>
        <dbReference type="ARBA" id="ARBA00033323"/>
    </source>
</evidence>
<dbReference type="SUPFAM" id="SSF52374">
    <property type="entry name" value="Nucleotidylyl transferase"/>
    <property type="match status" value="1"/>
</dbReference>
<organism evidence="10 11">
    <name type="scientific">Pseudozyma flocculosa PF-1</name>
    <dbReference type="NCBI Taxonomy" id="1277687"/>
    <lineage>
        <taxon>Eukaryota</taxon>
        <taxon>Fungi</taxon>
        <taxon>Dikarya</taxon>
        <taxon>Basidiomycota</taxon>
        <taxon>Ustilaginomycotina</taxon>
        <taxon>Ustilaginomycetes</taxon>
        <taxon>Ustilaginales</taxon>
        <taxon>Ustilaginaceae</taxon>
        <taxon>Pseudozyma</taxon>
    </lineage>
</organism>
<dbReference type="InterPro" id="IPR014729">
    <property type="entry name" value="Rossmann-like_a/b/a_fold"/>
</dbReference>
<dbReference type="InterPro" id="IPR002307">
    <property type="entry name" value="Tyr-tRNA-ligase"/>
</dbReference>
<dbReference type="GO" id="GO:0005524">
    <property type="term" value="F:ATP binding"/>
    <property type="evidence" value="ECO:0007669"/>
    <property type="project" value="UniProtKB-KW"/>
</dbReference>
<feature type="compositionally biased region" description="Low complexity" evidence="9">
    <location>
        <begin position="17"/>
        <end position="31"/>
    </location>
</feature>
<dbReference type="eggNOG" id="KOG2623">
    <property type="taxonomic scope" value="Eukaryota"/>
</dbReference>
<dbReference type="EMBL" id="KE361631">
    <property type="protein sequence ID" value="EPQ29368.1"/>
    <property type="molecule type" value="Genomic_DNA"/>
</dbReference>
<dbReference type="Proteomes" id="UP000053664">
    <property type="component" value="Unassembled WGS sequence"/>
</dbReference>
<dbReference type="PANTHER" id="PTHR11766:SF0">
    <property type="entry name" value="TYROSINE--TRNA LIGASE, MITOCHONDRIAL"/>
    <property type="match status" value="1"/>
</dbReference>
<feature type="region of interest" description="Disordered" evidence="9">
    <location>
        <begin position="164"/>
        <end position="183"/>
    </location>
</feature>
<evidence type="ECO:0000256" key="4">
    <source>
        <dbReference type="ARBA" id="ARBA00022840"/>
    </source>
</evidence>
<dbReference type="GeneID" id="19317234"/>
<keyword evidence="6" id="KW-0030">Aminoacyl-tRNA synthetase</keyword>
<dbReference type="FunFam" id="1.10.240.10:FF:000001">
    <property type="entry name" value="Tyrosine--tRNA ligase"/>
    <property type="match status" value="1"/>
</dbReference>